<evidence type="ECO:0000256" key="1">
    <source>
        <dbReference type="SAM" id="MobiDB-lite"/>
    </source>
</evidence>
<feature type="region of interest" description="Disordered" evidence="1">
    <location>
        <begin position="118"/>
        <end position="148"/>
    </location>
</feature>
<evidence type="ECO:0000313" key="4">
    <source>
        <dbReference type="Proteomes" id="UP000649573"/>
    </source>
</evidence>
<keyword evidence="4" id="KW-1185">Reference proteome</keyword>
<dbReference type="EMBL" id="BMRE01000055">
    <property type="protein sequence ID" value="GGU74168.1"/>
    <property type="molecule type" value="Genomic_DNA"/>
</dbReference>
<dbReference type="RefSeq" id="WP_189258718.1">
    <property type="nucleotide sequence ID" value="NZ_BMRE01000055.1"/>
</dbReference>
<feature type="chain" id="PRO_5046023434" evidence="2">
    <location>
        <begin position="20"/>
        <end position="361"/>
    </location>
</feature>
<organism evidence="3 4">
    <name type="scientific">Lentzea flava</name>
    <dbReference type="NCBI Taxonomy" id="103732"/>
    <lineage>
        <taxon>Bacteria</taxon>
        <taxon>Bacillati</taxon>
        <taxon>Actinomycetota</taxon>
        <taxon>Actinomycetes</taxon>
        <taxon>Pseudonocardiales</taxon>
        <taxon>Pseudonocardiaceae</taxon>
        <taxon>Lentzea</taxon>
    </lineage>
</organism>
<feature type="signal peptide" evidence="2">
    <location>
        <begin position="1"/>
        <end position="19"/>
    </location>
</feature>
<reference evidence="4" key="1">
    <citation type="journal article" date="2019" name="Int. J. Syst. Evol. Microbiol.">
        <title>The Global Catalogue of Microorganisms (GCM) 10K type strain sequencing project: providing services to taxonomists for standard genome sequencing and annotation.</title>
        <authorList>
            <consortium name="The Broad Institute Genomics Platform"/>
            <consortium name="The Broad Institute Genome Sequencing Center for Infectious Disease"/>
            <person name="Wu L."/>
            <person name="Ma J."/>
        </authorList>
    </citation>
    <scope>NUCLEOTIDE SEQUENCE [LARGE SCALE GENOMIC DNA]</scope>
    <source>
        <strain evidence="4">JCM 3296</strain>
    </source>
</reference>
<proteinExistence type="predicted"/>
<name>A0ABQ2V901_9PSEU</name>
<protein>
    <submittedName>
        <fullName evidence="3">Uncharacterized protein</fullName>
    </submittedName>
</protein>
<evidence type="ECO:0000256" key="2">
    <source>
        <dbReference type="SAM" id="SignalP"/>
    </source>
</evidence>
<comment type="caution">
    <text evidence="3">The sequence shown here is derived from an EMBL/GenBank/DDBJ whole genome shotgun (WGS) entry which is preliminary data.</text>
</comment>
<dbReference type="Proteomes" id="UP000649573">
    <property type="component" value="Unassembled WGS sequence"/>
</dbReference>
<accession>A0ABQ2V901</accession>
<sequence length="361" mass="39845">MKILAVAALLGGMLSPAQAEEPTTICPPPPEPQDMRNEAYYQFVMTYKSECAEHTNWGTYYPDLTISSDQVSVTASTALAGAIASVRYGGKEYIGSGGHGAAFQWAVRPFVRPIGAPDTVQPRATECYNPTQAGSQKDDDKKEPPYHSWSTSALSQFEKVGGDRYLAASRLAMYVPIPQQTKLPDDNCKATDYQPNQSPMSLGLSHYWLNPDVSVSGNVIQLRAGLHVEDAEPAANVGEVHSTIVAYTQRDFTKEYAYLSGQLVPFDATRWDHKKSPSLRCTEDGTHCLGMYLPNSQTREDAYVYLESRAPDEYTAWGGSYTIEATFVSRNSRHVDLQAYAVVGDRRKVTETFDRLSSPAR</sequence>
<feature type="compositionally biased region" description="Basic and acidic residues" evidence="1">
    <location>
        <begin position="136"/>
        <end position="145"/>
    </location>
</feature>
<evidence type="ECO:0000313" key="3">
    <source>
        <dbReference type="EMBL" id="GGU74168.1"/>
    </source>
</evidence>
<gene>
    <name evidence="3" type="ORF">GCM10010178_76970</name>
</gene>
<keyword evidence="2" id="KW-0732">Signal</keyword>